<dbReference type="CDD" id="cd04179">
    <property type="entry name" value="DPM_DPG-synthase_like"/>
    <property type="match status" value="1"/>
</dbReference>
<proteinExistence type="predicted"/>
<evidence type="ECO:0000256" key="1">
    <source>
        <dbReference type="SAM" id="Phobius"/>
    </source>
</evidence>
<name>A0ABT1QNP3_9GAMM</name>
<dbReference type="EMBL" id="JANFQO010000001">
    <property type="protein sequence ID" value="MCQ4163125.1"/>
    <property type="molecule type" value="Genomic_DNA"/>
</dbReference>
<evidence type="ECO:0000313" key="4">
    <source>
        <dbReference type="Proteomes" id="UP001165498"/>
    </source>
</evidence>
<feature type="transmembrane region" description="Helical" evidence="1">
    <location>
        <begin position="272"/>
        <end position="295"/>
    </location>
</feature>
<reference evidence="3" key="1">
    <citation type="submission" date="2022-07" db="EMBL/GenBank/DDBJ databases">
        <title>Tahibacter sp., a new gammaproteobacterium isolated from the silt sample collected at pig farm.</title>
        <authorList>
            <person name="Chen H."/>
        </authorList>
    </citation>
    <scope>NUCLEOTIDE SEQUENCE</scope>
    <source>
        <strain evidence="3">P2K</strain>
    </source>
</reference>
<evidence type="ECO:0000313" key="3">
    <source>
        <dbReference type="EMBL" id="MCQ4163125.1"/>
    </source>
</evidence>
<gene>
    <name evidence="3" type="ORF">NM961_00175</name>
</gene>
<dbReference type="SUPFAM" id="SSF53448">
    <property type="entry name" value="Nucleotide-diphospho-sugar transferases"/>
    <property type="match status" value="1"/>
</dbReference>
<comment type="caution">
    <text evidence="3">The sequence shown here is derived from an EMBL/GenBank/DDBJ whole genome shotgun (WGS) entry which is preliminary data.</text>
</comment>
<accession>A0ABT1QNP3</accession>
<protein>
    <submittedName>
        <fullName evidence="3">Glycosyltransferase family 2 protein</fullName>
    </submittedName>
</protein>
<feature type="domain" description="Glycosyltransferase 2-like" evidence="2">
    <location>
        <begin position="15"/>
        <end position="167"/>
    </location>
</feature>
<dbReference type="InterPro" id="IPR029044">
    <property type="entry name" value="Nucleotide-diphossugar_trans"/>
</dbReference>
<keyword evidence="1" id="KW-0812">Transmembrane</keyword>
<evidence type="ECO:0000259" key="2">
    <source>
        <dbReference type="Pfam" id="PF00535"/>
    </source>
</evidence>
<organism evidence="3 4">
    <name type="scientific">Tahibacter harae</name>
    <dbReference type="NCBI Taxonomy" id="2963937"/>
    <lineage>
        <taxon>Bacteria</taxon>
        <taxon>Pseudomonadati</taxon>
        <taxon>Pseudomonadota</taxon>
        <taxon>Gammaproteobacteria</taxon>
        <taxon>Lysobacterales</taxon>
        <taxon>Rhodanobacteraceae</taxon>
        <taxon>Tahibacter</taxon>
    </lineage>
</organism>
<feature type="transmembrane region" description="Helical" evidence="1">
    <location>
        <begin position="235"/>
        <end position="260"/>
    </location>
</feature>
<dbReference type="Pfam" id="PF00535">
    <property type="entry name" value="Glycos_transf_2"/>
    <property type="match status" value="1"/>
</dbReference>
<dbReference type="Gene3D" id="3.90.550.10">
    <property type="entry name" value="Spore Coat Polysaccharide Biosynthesis Protein SpsA, Chain A"/>
    <property type="match status" value="1"/>
</dbReference>
<dbReference type="RefSeq" id="WP_255910119.1">
    <property type="nucleotide sequence ID" value="NZ_JANFQO010000001.1"/>
</dbReference>
<dbReference type="Proteomes" id="UP001165498">
    <property type="component" value="Unassembled WGS sequence"/>
</dbReference>
<dbReference type="PANTHER" id="PTHR48090:SF7">
    <property type="entry name" value="RFBJ PROTEIN"/>
    <property type="match status" value="1"/>
</dbReference>
<dbReference type="PANTHER" id="PTHR48090">
    <property type="entry name" value="UNDECAPRENYL-PHOSPHATE 4-DEOXY-4-FORMAMIDO-L-ARABINOSE TRANSFERASE-RELATED"/>
    <property type="match status" value="1"/>
</dbReference>
<keyword evidence="4" id="KW-1185">Reference proteome</keyword>
<sequence length="314" mass="34148">MADTAIAQRPRRVAVLIPCYNEAIAITAVVNDFRRALPDAAIHVFDNNSSDGTAEVAARAGAVVHSVKLQGKGHVVRRMFADIEADAYVMVDGDDTYDAASAPALLARLFQENLDMVVGVREPVHADVHRPGHAFGNRMLTGFLSRLFGRNCSDILSGYRVFSRRFAKSFPVLSQGFEIETELTVHALELKMAVAEVTTPFKERPEGSHSKLSTVRDGIRIVVTMVRLFGAERPLAFYSLIAAALALLSVLLAVPLFVTYAETGLVPRFPTAILSTGLMLLAALAFFAGLVLDTVTRGRRELKMLAYLGHPAPE</sequence>
<keyword evidence="1" id="KW-0472">Membrane</keyword>
<keyword evidence="1" id="KW-1133">Transmembrane helix</keyword>
<dbReference type="InterPro" id="IPR050256">
    <property type="entry name" value="Glycosyltransferase_2"/>
</dbReference>
<dbReference type="InterPro" id="IPR001173">
    <property type="entry name" value="Glyco_trans_2-like"/>
</dbReference>